<feature type="region of interest" description="Disordered" evidence="3">
    <location>
        <begin position="518"/>
        <end position="557"/>
    </location>
</feature>
<comment type="caution">
    <text evidence="4">The sequence shown here is derived from an EMBL/GenBank/DDBJ whole genome shotgun (WGS) entry which is preliminary data.</text>
</comment>
<evidence type="ECO:0000313" key="4">
    <source>
        <dbReference type="EMBL" id="PIK61231.1"/>
    </source>
</evidence>
<dbReference type="PANTHER" id="PTHR21677:SF1">
    <property type="entry name" value="PROTEIN CRAMPED-LIKE"/>
    <property type="match status" value="1"/>
</dbReference>
<dbReference type="STRING" id="307972.A0A2G8LLU3"/>
<feature type="compositionally biased region" description="Basic and acidic residues" evidence="3">
    <location>
        <begin position="547"/>
        <end position="557"/>
    </location>
</feature>
<dbReference type="Proteomes" id="UP000230750">
    <property type="component" value="Unassembled WGS sequence"/>
</dbReference>
<evidence type="ECO:0000313" key="5">
    <source>
        <dbReference type="Proteomes" id="UP000230750"/>
    </source>
</evidence>
<evidence type="ECO:0000256" key="1">
    <source>
        <dbReference type="ARBA" id="ARBA00023125"/>
    </source>
</evidence>
<dbReference type="GO" id="GO:0007389">
    <property type="term" value="P:pattern specification process"/>
    <property type="evidence" value="ECO:0007669"/>
    <property type="project" value="TreeGrafter"/>
</dbReference>
<dbReference type="GO" id="GO:0005634">
    <property type="term" value="C:nucleus"/>
    <property type="evidence" value="ECO:0007669"/>
    <property type="project" value="TreeGrafter"/>
</dbReference>
<keyword evidence="1" id="KW-0238">DNA-binding</keyword>
<dbReference type="InterPro" id="IPR055315">
    <property type="entry name" value="Cramped-like"/>
</dbReference>
<dbReference type="EMBL" id="MRZV01000038">
    <property type="protein sequence ID" value="PIK61231.1"/>
    <property type="molecule type" value="Genomic_DNA"/>
</dbReference>
<reference evidence="4 5" key="1">
    <citation type="journal article" date="2017" name="PLoS Biol.">
        <title>The sea cucumber genome provides insights into morphological evolution and visceral regeneration.</title>
        <authorList>
            <person name="Zhang X."/>
            <person name="Sun L."/>
            <person name="Yuan J."/>
            <person name="Sun Y."/>
            <person name="Gao Y."/>
            <person name="Zhang L."/>
            <person name="Li S."/>
            <person name="Dai H."/>
            <person name="Hamel J.F."/>
            <person name="Liu C."/>
            <person name="Yu Y."/>
            <person name="Liu S."/>
            <person name="Lin W."/>
            <person name="Guo K."/>
            <person name="Jin S."/>
            <person name="Xu P."/>
            <person name="Storey K.B."/>
            <person name="Huan P."/>
            <person name="Zhang T."/>
            <person name="Zhou Y."/>
            <person name="Zhang J."/>
            <person name="Lin C."/>
            <person name="Li X."/>
            <person name="Xing L."/>
            <person name="Huo D."/>
            <person name="Sun M."/>
            <person name="Wang L."/>
            <person name="Mercier A."/>
            <person name="Li F."/>
            <person name="Yang H."/>
            <person name="Xiang J."/>
        </authorList>
    </citation>
    <scope>NUCLEOTIDE SEQUENCE [LARGE SCALE GENOMIC DNA]</scope>
    <source>
        <strain evidence="4">Shaxun</strain>
        <tissue evidence="4">Muscle</tissue>
    </source>
</reference>
<feature type="region of interest" description="Disordered" evidence="3">
    <location>
        <begin position="422"/>
        <end position="447"/>
    </location>
</feature>
<feature type="compositionally biased region" description="Polar residues" evidence="3">
    <location>
        <begin position="424"/>
        <end position="440"/>
    </location>
</feature>
<feature type="compositionally biased region" description="Basic and acidic residues" evidence="3">
    <location>
        <begin position="11"/>
        <end position="48"/>
    </location>
</feature>
<accession>A0A2G8LLU3</accession>
<feature type="region of interest" description="Disordered" evidence="3">
    <location>
        <begin position="1"/>
        <end position="59"/>
    </location>
</feature>
<dbReference type="GO" id="GO:0003682">
    <property type="term" value="F:chromatin binding"/>
    <property type="evidence" value="ECO:0007669"/>
    <property type="project" value="InterPro"/>
</dbReference>
<protein>
    <recommendedName>
        <fullName evidence="6">SANT domain-containing protein</fullName>
    </recommendedName>
</protein>
<proteinExistence type="predicted"/>
<feature type="compositionally biased region" description="Basic and acidic residues" evidence="3">
    <location>
        <begin position="526"/>
        <end position="539"/>
    </location>
</feature>
<organism evidence="4 5">
    <name type="scientific">Stichopus japonicus</name>
    <name type="common">Sea cucumber</name>
    <dbReference type="NCBI Taxonomy" id="307972"/>
    <lineage>
        <taxon>Eukaryota</taxon>
        <taxon>Metazoa</taxon>
        <taxon>Echinodermata</taxon>
        <taxon>Eleutherozoa</taxon>
        <taxon>Echinozoa</taxon>
        <taxon>Holothuroidea</taxon>
        <taxon>Aspidochirotacea</taxon>
        <taxon>Aspidochirotida</taxon>
        <taxon>Stichopodidae</taxon>
        <taxon>Apostichopus</taxon>
    </lineage>
</organism>
<dbReference type="AlphaFoldDB" id="A0A2G8LLU3"/>
<dbReference type="OrthoDB" id="515799at2759"/>
<evidence type="ECO:0000256" key="2">
    <source>
        <dbReference type="ARBA" id="ARBA00023242"/>
    </source>
</evidence>
<dbReference type="GO" id="GO:0003677">
    <property type="term" value="F:DNA binding"/>
    <property type="evidence" value="ECO:0007669"/>
    <property type="project" value="UniProtKB-KW"/>
</dbReference>
<name>A0A2G8LLU3_STIJA</name>
<sequence>MIFLRNISGKDSTDRVKIDEEISSMEEKDGSISVESKPEQEKTTELEQKQASSLEAPTPDTITAAIGEKRPLEIRYQHHNLRSRLKKQKKAIQIEESAVSTSPSVKKEQAKITESPKVEKSEVKQEKKVKRWEAWSMEDTDDFFDALFEHGRDFDAIQRHIEKGHKKRGIPPNRVVIKTRLDISTTGPVTRSSSSSNQEKVGTTIFDLNRNDGELHALINFGELRRKLSGVAMQKQKQKWRKLTELITCGATSVRLNGRNMRLKTPVCKALKALYVKDGKEPVKHVRPQKLPAKVTIDLRPHDNATWAAVQSMSYNPRIRMTVSLQKKISNLIKVLSSRMIRDAANLPPVAGDGDVPPPASNAEMIFKIPDGIHVRPYEDICGKYVLDNCRSPFTLKPEQIPAGYCRKRDLDKELETAVRVKRTSVTESTRNEDSSTTNVSEKRPTSECIQRSGVAFVTAHASSVELGARVKGQRYLAAERRWSRVKKRYGRREHHIVPSTEENSDFMNLTSISDVNILQTDEEEVAKGDARKEEETNKPLHSPKANPEELKTSEPR</sequence>
<keyword evidence="5" id="KW-1185">Reference proteome</keyword>
<evidence type="ECO:0008006" key="6">
    <source>
        <dbReference type="Google" id="ProtNLM"/>
    </source>
</evidence>
<gene>
    <name evidence="4" type="ORF">BSL78_01874</name>
</gene>
<dbReference type="PANTHER" id="PTHR21677">
    <property type="entry name" value="CRAMPED PROTEIN"/>
    <property type="match status" value="1"/>
</dbReference>
<evidence type="ECO:0000256" key="3">
    <source>
        <dbReference type="SAM" id="MobiDB-lite"/>
    </source>
</evidence>
<keyword evidence="2" id="KW-0539">Nucleus</keyword>